<name>A0AAD3RQZ4_CRYJA</name>
<evidence type="ECO:0000256" key="1">
    <source>
        <dbReference type="ARBA" id="ARBA00004141"/>
    </source>
</evidence>
<dbReference type="Gene3D" id="1.20.1250.20">
    <property type="entry name" value="MFS general substrate transporter like domains"/>
    <property type="match status" value="1"/>
</dbReference>
<accession>A0AAD3RQZ4</accession>
<dbReference type="EMBL" id="BSEH01000311">
    <property type="protein sequence ID" value="GLJ58255.1"/>
    <property type="molecule type" value="Genomic_DNA"/>
</dbReference>
<keyword evidence="4 5" id="KW-0472">Membrane</keyword>
<protein>
    <submittedName>
        <fullName evidence="6">Uncharacterized protein</fullName>
    </submittedName>
</protein>
<dbReference type="Pfam" id="PF00854">
    <property type="entry name" value="PTR2"/>
    <property type="match status" value="1"/>
</dbReference>
<feature type="transmembrane region" description="Helical" evidence="5">
    <location>
        <begin position="29"/>
        <end position="48"/>
    </location>
</feature>
<dbReference type="AlphaFoldDB" id="A0AAD3RQZ4"/>
<dbReference type="GO" id="GO:0022857">
    <property type="term" value="F:transmembrane transporter activity"/>
    <property type="evidence" value="ECO:0007669"/>
    <property type="project" value="InterPro"/>
</dbReference>
<reference evidence="6" key="1">
    <citation type="submission" date="2022-12" db="EMBL/GenBank/DDBJ databases">
        <title>Chromosome-Level Genome Assembly of Japanese Cedar (Cryptomeriajaponica D. Don).</title>
        <authorList>
            <person name="Fujino T."/>
            <person name="Yamaguchi K."/>
            <person name="Yokoyama T."/>
            <person name="Hamanaka T."/>
            <person name="Harazono Y."/>
            <person name="Kamada H."/>
            <person name="Kobayashi W."/>
            <person name="Ujino-Ihara T."/>
            <person name="Uchiyama K."/>
            <person name="Matsumoto A."/>
            <person name="Izuno A."/>
            <person name="Tsumura Y."/>
            <person name="Toyoda A."/>
            <person name="Shigenobu S."/>
            <person name="Moriguchi Y."/>
            <person name="Ueno S."/>
            <person name="Kasahara M."/>
        </authorList>
    </citation>
    <scope>NUCLEOTIDE SEQUENCE</scope>
</reference>
<evidence type="ECO:0000256" key="3">
    <source>
        <dbReference type="ARBA" id="ARBA00022989"/>
    </source>
</evidence>
<dbReference type="InterPro" id="IPR036259">
    <property type="entry name" value="MFS_trans_sf"/>
</dbReference>
<comment type="subcellular location">
    <subcellularLocation>
        <location evidence="1">Membrane</location>
        <topology evidence="1">Multi-pass membrane protein</topology>
    </subcellularLocation>
</comment>
<evidence type="ECO:0000256" key="2">
    <source>
        <dbReference type="ARBA" id="ARBA00022692"/>
    </source>
</evidence>
<keyword evidence="2 5" id="KW-0812">Transmembrane</keyword>
<evidence type="ECO:0000256" key="5">
    <source>
        <dbReference type="SAM" id="Phobius"/>
    </source>
</evidence>
<dbReference type="Proteomes" id="UP001234787">
    <property type="component" value="Unassembled WGS sequence"/>
</dbReference>
<keyword evidence="7" id="KW-1185">Reference proteome</keyword>
<dbReference type="GO" id="GO:0016020">
    <property type="term" value="C:membrane"/>
    <property type="evidence" value="ECO:0007669"/>
    <property type="project" value="UniProtKB-SubCell"/>
</dbReference>
<gene>
    <name evidence="6" type="ORF">SUGI_1427180</name>
</gene>
<keyword evidence="3 5" id="KW-1133">Transmembrane helix</keyword>
<organism evidence="6 7">
    <name type="scientific">Cryptomeria japonica</name>
    <name type="common">Japanese cedar</name>
    <name type="synonym">Cupressus japonica</name>
    <dbReference type="NCBI Taxonomy" id="3369"/>
    <lineage>
        <taxon>Eukaryota</taxon>
        <taxon>Viridiplantae</taxon>
        <taxon>Streptophyta</taxon>
        <taxon>Embryophyta</taxon>
        <taxon>Tracheophyta</taxon>
        <taxon>Spermatophyta</taxon>
        <taxon>Pinopsida</taxon>
        <taxon>Pinidae</taxon>
        <taxon>Conifers II</taxon>
        <taxon>Cupressales</taxon>
        <taxon>Cupressaceae</taxon>
        <taxon>Cryptomeria</taxon>
    </lineage>
</organism>
<sequence length="121" mass="13904">MKYAGLGFINSTSTFSFNKAHFPSINPTILYTGLYLVTLGVGGIKASFHVQGGEKFDENDVKEKKLRSNFFDWFLFSMYVYFLSMFNDMVKNTTSFPLFIKSDTHKIPTPIHRETLKVLQL</sequence>
<evidence type="ECO:0000313" key="6">
    <source>
        <dbReference type="EMBL" id="GLJ58255.1"/>
    </source>
</evidence>
<dbReference type="InterPro" id="IPR000109">
    <property type="entry name" value="POT_fam"/>
</dbReference>
<evidence type="ECO:0000313" key="7">
    <source>
        <dbReference type="Proteomes" id="UP001234787"/>
    </source>
</evidence>
<proteinExistence type="predicted"/>
<evidence type="ECO:0000256" key="4">
    <source>
        <dbReference type="ARBA" id="ARBA00023136"/>
    </source>
</evidence>
<feature type="transmembrane region" description="Helical" evidence="5">
    <location>
        <begin position="69"/>
        <end position="86"/>
    </location>
</feature>
<comment type="caution">
    <text evidence="6">The sequence shown here is derived from an EMBL/GenBank/DDBJ whole genome shotgun (WGS) entry which is preliminary data.</text>
</comment>